<proteinExistence type="predicted"/>
<feature type="transmembrane region" description="Helical" evidence="1">
    <location>
        <begin position="18"/>
        <end position="35"/>
    </location>
</feature>
<reference evidence="2" key="1">
    <citation type="submission" date="2021-03" db="EMBL/GenBank/DDBJ databases">
        <authorList>
            <consortium name="Genoscope - CEA"/>
            <person name="William W."/>
        </authorList>
    </citation>
    <scope>NUCLEOTIDE SEQUENCE</scope>
    <source>
        <strain evidence="2">Doubled-haploid Pahang</strain>
    </source>
</reference>
<evidence type="ECO:0000313" key="4">
    <source>
        <dbReference type="Proteomes" id="UP000012960"/>
    </source>
</evidence>
<evidence type="ECO:0000313" key="3">
    <source>
        <dbReference type="EnsemblPlants" id="Ma09_p02050.1"/>
    </source>
</evidence>
<sequence>MVDLHKFFKAATYWRKRLQFPVVLCSLLILLFATGP</sequence>
<dbReference type="AlphaFoldDB" id="A0A804KEZ3"/>
<dbReference type="EMBL" id="HG996474">
    <property type="protein sequence ID" value="CAG1833952.1"/>
    <property type="molecule type" value="Genomic_DNA"/>
</dbReference>
<dbReference type="InParanoid" id="A0A804KEZ3"/>
<keyword evidence="4" id="KW-1185">Reference proteome</keyword>
<keyword evidence="1" id="KW-1133">Transmembrane helix</keyword>
<evidence type="ECO:0000313" key="2">
    <source>
        <dbReference type="EMBL" id="CAG1833952.1"/>
    </source>
</evidence>
<name>A0A804KEZ3_MUSAM</name>
<evidence type="ECO:0000256" key="1">
    <source>
        <dbReference type="SAM" id="Phobius"/>
    </source>
</evidence>
<accession>A0A804KEZ3</accession>
<reference evidence="3" key="2">
    <citation type="submission" date="2021-05" db="UniProtKB">
        <authorList>
            <consortium name="EnsemblPlants"/>
        </authorList>
    </citation>
    <scope>IDENTIFICATION</scope>
    <source>
        <strain evidence="3">subsp. malaccensis</strain>
    </source>
</reference>
<dbReference type="EnsemblPlants" id="Ma09_t02050.1">
    <property type="protein sequence ID" value="Ma09_p02050.1"/>
    <property type="gene ID" value="Ma09_g02050"/>
</dbReference>
<keyword evidence="1" id="KW-0472">Membrane</keyword>
<gene>
    <name evidence="2" type="ORF">GSMUA_220570.1</name>
</gene>
<organism evidence="3 4">
    <name type="scientific">Musa acuminata subsp. malaccensis</name>
    <name type="common">Wild banana</name>
    <name type="synonym">Musa malaccensis</name>
    <dbReference type="NCBI Taxonomy" id="214687"/>
    <lineage>
        <taxon>Eukaryota</taxon>
        <taxon>Viridiplantae</taxon>
        <taxon>Streptophyta</taxon>
        <taxon>Embryophyta</taxon>
        <taxon>Tracheophyta</taxon>
        <taxon>Spermatophyta</taxon>
        <taxon>Magnoliopsida</taxon>
        <taxon>Liliopsida</taxon>
        <taxon>Zingiberales</taxon>
        <taxon>Musaceae</taxon>
        <taxon>Musa</taxon>
    </lineage>
</organism>
<protein>
    <submittedName>
        <fullName evidence="2">(wild Malaysian banana) hypothetical protein</fullName>
    </submittedName>
</protein>
<dbReference type="Proteomes" id="UP000012960">
    <property type="component" value="Unplaced"/>
</dbReference>
<dbReference type="Gramene" id="Ma09_t02050.1">
    <property type="protein sequence ID" value="Ma09_p02050.1"/>
    <property type="gene ID" value="Ma09_g02050"/>
</dbReference>
<keyword evidence="1" id="KW-0812">Transmembrane</keyword>